<reference evidence="10" key="1">
    <citation type="submission" date="2017-01" db="EMBL/GenBank/DDBJ databases">
        <authorList>
            <person name="Varghese N."/>
            <person name="Submissions S."/>
        </authorList>
    </citation>
    <scope>NUCLEOTIDE SEQUENCE [LARGE SCALE GENOMIC DNA]</scope>
    <source>
        <strain evidence="10">ATCC 51758</strain>
    </source>
</reference>
<keyword evidence="6" id="KW-1003">Cell membrane</keyword>
<dbReference type="GO" id="GO:0009055">
    <property type="term" value="F:electron transfer activity"/>
    <property type="evidence" value="ECO:0007669"/>
    <property type="project" value="InterPro"/>
</dbReference>
<evidence type="ECO:0000256" key="1">
    <source>
        <dbReference type="ARBA" id="ARBA00022448"/>
    </source>
</evidence>
<accession>A0A1N6U9G0</accession>
<keyword evidence="4 6" id="KW-0288">FMN</keyword>
<dbReference type="EC" id="7.-.-.-" evidence="6"/>
<gene>
    <name evidence="6" type="primary">rnfG</name>
    <name evidence="9" type="ORF">SAMN05421829_105276</name>
</gene>
<dbReference type="HAMAP" id="MF_00479">
    <property type="entry name" value="RsxG_RnfG"/>
    <property type="match status" value="1"/>
</dbReference>
<evidence type="ECO:0000256" key="6">
    <source>
        <dbReference type="HAMAP-Rule" id="MF_00479"/>
    </source>
</evidence>
<evidence type="ECO:0000313" key="10">
    <source>
        <dbReference type="Proteomes" id="UP000186819"/>
    </source>
</evidence>
<dbReference type="PANTHER" id="PTHR36118">
    <property type="entry name" value="ION-TRANSLOCATING OXIDOREDUCTASE COMPLEX SUBUNIT G"/>
    <property type="match status" value="1"/>
</dbReference>
<keyword evidence="1 6" id="KW-0813">Transport</keyword>
<feature type="domain" description="FMN-binding" evidence="8">
    <location>
        <begin position="107"/>
        <end position="204"/>
    </location>
</feature>
<evidence type="ECO:0000256" key="2">
    <source>
        <dbReference type="ARBA" id="ARBA00022553"/>
    </source>
</evidence>
<dbReference type="Proteomes" id="UP000186819">
    <property type="component" value="Unassembled WGS sequence"/>
</dbReference>
<dbReference type="GO" id="GO:0022900">
    <property type="term" value="P:electron transport chain"/>
    <property type="evidence" value="ECO:0007669"/>
    <property type="project" value="UniProtKB-UniRule"/>
</dbReference>
<dbReference type="AlphaFoldDB" id="A0A1N6U9G0"/>
<evidence type="ECO:0000313" key="9">
    <source>
        <dbReference type="EMBL" id="SIQ62180.1"/>
    </source>
</evidence>
<feature type="transmembrane region" description="Helical" evidence="7">
    <location>
        <begin position="12"/>
        <end position="33"/>
    </location>
</feature>
<comment type="cofactor">
    <cofactor evidence="6">
        <name>FMN</name>
        <dbReference type="ChEBI" id="CHEBI:58210"/>
    </cofactor>
</comment>
<dbReference type="EMBL" id="FTMD01000005">
    <property type="protein sequence ID" value="SIQ62180.1"/>
    <property type="molecule type" value="Genomic_DNA"/>
</dbReference>
<dbReference type="NCBIfam" id="TIGR01947">
    <property type="entry name" value="rnfG"/>
    <property type="match status" value="1"/>
</dbReference>
<keyword evidence="10" id="KW-1185">Reference proteome</keyword>
<dbReference type="STRING" id="34027.SAMN05421829_105276"/>
<dbReference type="InterPro" id="IPR007329">
    <property type="entry name" value="FMN-bd"/>
</dbReference>
<keyword evidence="6" id="KW-1278">Translocase</keyword>
<organism evidence="9 10">
    <name type="scientific">Aromatoleum tolulyticum</name>
    <dbReference type="NCBI Taxonomy" id="34027"/>
    <lineage>
        <taxon>Bacteria</taxon>
        <taxon>Pseudomonadati</taxon>
        <taxon>Pseudomonadota</taxon>
        <taxon>Betaproteobacteria</taxon>
        <taxon>Rhodocyclales</taxon>
        <taxon>Rhodocyclaceae</taxon>
        <taxon>Aromatoleum</taxon>
    </lineage>
</organism>
<keyword evidence="6" id="KW-0997">Cell inner membrane</keyword>
<dbReference type="GO" id="GO:0005886">
    <property type="term" value="C:plasma membrane"/>
    <property type="evidence" value="ECO:0007669"/>
    <property type="project" value="UniProtKB-SubCell"/>
</dbReference>
<dbReference type="Pfam" id="PF04205">
    <property type="entry name" value="FMN_bind"/>
    <property type="match status" value="1"/>
</dbReference>
<evidence type="ECO:0000256" key="7">
    <source>
        <dbReference type="SAM" id="Phobius"/>
    </source>
</evidence>
<keyword evidence="2 6" id="KW-0597">Phosphoprotein</keyword>
<comment type="subunit">
    <text evidence="6">The complex is composed of six subunits: RnfA, RnfB, RnfC, RnfD, RnfE and RnfG.</text>
</comment>
<dbReference type="RefSeq" id="WP_076601946.1">
    <property type="nucleotide sequence ID" value="NZ_FTMD01000005.1"/>
</dbReference>
<dbReference type="PIRSF" id="PIRSF006091">
    <property type="entry name" value="E_trnsport_RnfG"/>
    <property type="match status" value="1"/>
</dbReference>
<evidence type="ECO:0000256" key="4">
    <source>
        <dbReference type="ARBA" id="ARBA00022643"/>
    </source>
</evidence>
<sequence length="220" mass="23678">MSARYTAARTSVRTAGIMVLFTVVFTALMSATFELTRPAIEASALEGKMRLIREVLPPSSYDNMLLDDSVTLGPTPELGLDQGGHIYRARLADQPAALVMEVVAPDGYAGRIQLVIAVGVDGRVSGVRVTGHRETPGLGDYIDPNKDRNKSQPWIGQFSGVSFTDVGTEKWKVKRDGGTFTYRSGATISARAVTNATARAVDYAIRQRDALFAVQAGGRL</sequence>
<name>A0A1N6U9G0_9RHOO</name>
<dbReference type="OrthoDB" id="9784165at2"/>
<keyword evidence="6 7" id="KW-0812">Transmembrane</keyword>
<protein>
    <recommendedName>
        <fullName evidence="6">Ion-translocating oxidoreductase complex subunit G</fullName>
        <ecNumber evidence="6">7.-.-.-</ecNumber>
    </recommendedName>
    <alternativeName>
        <fullName evidence="6">Rnf electron transport complex subunit G</fullName>
    </alternativeName>
</protein>
<evidence type="ECO:0000256" key="5">
    <source>
        <dbReference type="ARBA" id="ARBA00022982"/>
    </source>
</evidence>
<evidence type="ECO:0000256" key="3">
    <source>
        <dbReference type="ARBA" id="ARBA00022630"/>
    </source>
</evidence>
<keyword evidence="6 7" id="KW-0472">Membrane</keyword>
<comment type="subcellular location">
    <subcellularLocation>
        <location evidence="6">Cell inner membrane</location>
        <topology evidence="6">Single-pass membrane protein</topology>
    </subcellularLocation>
</comment>
<keyword evidence="5 6" id="KW-0249">Electron transport</keyword>
<dbReference type="InterPro" id="IPR010209">
    <property type="entry name" value="Ion_transpt_RnfG/RsxG"/>
</dbReference>
<dbReference type="PANTHER" id="PTHR36118:SF1">
    <property type="entry name" value="ION-TRANSLOCATING OXIDOREDUCTASE COMPLEX SUBUNIT G"/>
    <property type="match status" value="1"/>
</dbReference>
<dbReference type="SMART" id="SM00900">
    <property type="entry name" value="FMN_bind"/>
    <property type="match status" value="1"/>
</dbReference>
<keyword evidence="6 7" id="KW-1133">Transmembrane helix</keyword>
<feature type="modified residue" description="FMN phosphoryl threonine" evidence="6">
    <location>
        <position position="187"/>
    </location>
</feature>
<comment type="similarity">
    <text evidence="6">Belongs to the RnfG family.</text>
</comment>
<comment type="function">
    <text evidence="6">Part of a membrane-bound complex that couples electron transfer with translocation of ions across the membrane.</text>
</comment>
<keyword evidence="3 6" id="KW-0285">Flavoprotein</keyword>
<evidence type="ECO:0000259" key="8">
    <source>
        <dbReference type="SMART" id="SM00900"/>
    </source>
</evidence>
<proteinExistence type="inferred from homology"/>
<dbReference type="GO" id="GO:0010181">
    <property type="term" value="F:FMN binding"/>
    <property type="evidence" value="ECO:0007669"/>
    <property type="project" value="InterPro"/>
</dbReference>